<evidence type="ECO:0000313" key="1">
    <source>
        <dbReference type="EMBL" id="KAJ1169085.1"/>
    </source>
</evidence>
<sequence>MDLAGSVWKQKRIDTCSQCSARFLHPPSSPPASRLPLLFSPYGTSVPGVATLLLKRGGSFIGSPGPAVFVFATGLLCSKFQRRPARPESGFRVFWASVLLIRPFLFV</sequence>
<gene>
    <name evidence="1" type="ORF">NDU88_000991</name>
</gene>
<dbReference type="AlphaFoldDB" id="A0AAV7SY89"/>
<keyword evidence="2" id="KW-1185">Reference proteome</keyword>
<comment type="caution">
    <text evidence="1">The sequence shown here is derived from an EMBL/GenBank/DDBJ whole genome shotgun (WGS) entry which is preliminary data.</text>
</comment>
<accession>A0AAV7SY89</accession>
<name>A0AAV7SY89_PLEWA</name>
<dbReference type="EMBL" id="JANPWB010000007">
    <property type="protein sequence ID" value="KAJ1169085.1"/>
    <property type="molecule type" value="Genomic_DNA"/>
</dbReference>
<evidence type="ECO:0000313" key="2">
    <source>
        <dbReference type="Proteomes" id="UP001066276"/>
    </source>
</evidence>
<organism evidence="1 2">
    <name type="scientific">Pleurodeles waltl</name>
    <name type="common">Iberian ribbed newt</name>
    <dbReference type="NCBI Taxonomy" id="8319"/>
    <lineage>
        <taxon>Eukaryota</taxon>
        <taxon>Metazoa</taxon>
        <taxon>Chordata</taxon>
        <taxon>Craniata</taxon>
        <taxon>Vertebrata</taxon>
        <taxon>Euteleostomi</taxon>
        <taxon>Amphibia</taxon>
        <taxon>Batrachia</taxon>
        <taxon>Caudata</taxon>
        <taxon>Salamandroidea</taxon>
        <taxon>Salamandridae</taxon>
        <taxon>Pleurodelinae</taxon>
        <taxon>Pleurodeles</taxon>
    </lineage>
</organism>
<protein>
    <submittedName>
        <fullName evidence="1">Uncharacterized protein</fullName>
    </submittedName>
</protein>
<proteinExistence type="predicted"/>
<reference evidence="1" key="1">
    <citation type="journal article" date="2022" name="bioRxiv">
        <title>Sequencing and chromosome-scale assembly of the giantPleurodeles waltlgenome.</title>
        <authorList>
            <person name="Brown T."/>
            <person name="Elewa A."/>
            <person name="Iarovenko S."/>
            <person name="Subramanian E."/>
            <person name="Araus A.J."/>
            <person name="Petzold A."/>
            <person name="Susuki M."/>
            <person name="Suzuki K.-i.T."/>
            <person name="Hayashi T."/>
            <person name="Toyoda A."/>
            <person name="Oliveira C."/>
            <person name="Osipova E."/>
            <person name="Leigh N.D."/>
            <person name="Simon A."/>
            <person name="Yun M.H."/>
        </authorList>
    </citation>
    <scope>NUCLEOTIDE SEQUENCE</scope>
    <source>
        <strain evidence="1">20211129_DDA</strain>
        <tissue evidence="1">Liver</tissue>
    </source>
</reference>
<dbReference type="Proteomes" id="UP001066276">
    <property type="component" value="Chromosome 4_1"/>
</dbReference>